<feature type="domain" description="Pyridoxamine 5'-phosphate oxidase N-terminal" evidence="1">
    <location>
        <begin position="20"/>
        <end position="132"/>
    </location>
</feature>
<sequence>MRSLPPPRDAGQRKKDALRLLAAEEDAWVSSASPDGAPTMVPLSFVWHRERLVMSTKRTNATVRNLAARGESRVAVGTTRDVVLADCTVEVLANAALPQDAADALATKLGWNPRGREAWVFLRFTPHRLLVWREENELAGRELMRDGAWRV</sequence>
<evidence type="ECO:0000259" key="1">
    <source>
        <dbReference type="Pfam" id="PF01243"/>
    </source>
</evidence>
<dbReference type="STRING" id="68570.DC74_6439"/>
<gene>
    <name evidence="2" type="ORF">SALB_07350</name>
</gene>
<evidence type="ECO:0000313" key="2">
    <source>
        <dbReference type="EMBL" id="GCB94550.1"/>
    </source>
</evidence>
<name>A0A059WGF3_STRNR</name>
<accession>A0A059WGF3</accession>
<reference evidence="2 3" key="1">
    <citation type="journal article" date="2019" name="Microbiol. Resour. Announc.">
        <title>Draft Genome Sequence of the Most Traditional epsilon-Poly-l-Lysine Producer, Streptomyces albulus NBRC14147.</title>
        <authorList>
            <person name="Yamanaka K."/>
            <person name="Hamano Y."/>
        </authorList>
    </citation>
    <scope>NUCLEOTIDE SEQUENCE [LARGE SCALE GENOMIC DNA]</scope>
    <source>
        <strain evidence="2 3">NBRC 14147</strain>
    </source>
</reference>
<protein>
    <recommendedName>
        <fullName evidence="1">Pyridoxamine 5'-phosphate oxidase N-terminal domain-containing protein</fullName>
    </recommendedName>
</protein>
<dbReference type="InterPro" id="IPR012349">
    <property type="entry name" value="Split_barrel_FMN-bd"/>
</dbReference>
<comment type="caution">
    <text evidence="2">The sequence shown here is derived from an EMBL/GenBank/DDBJ whole genome shotgun (WGS) entry which is preliminary data.</text>
</comment>
<dbReference type="RefSeq" id="WP_016575140.1">
    <property type="nucleotide sequence ID" value="NZ_BHXC01000007.1"/>
</dbReference>
<dbReference type="Proteomes" id="UP000288351">
    <property type="component" value="Unassembled WGS sequence"/>
</dbReference>
<dbReference type="InterPro" id="IPR011576">
    <property type="entry name" value="Pyridox_Oxase_N"/>
</dbReference>
<dbReference type="eggNOG" id="COG3576">
    <property type="taxonomic scope" value="Bacteria"/>
</dbReference>
<dbReference type="AlphaFoldDB" id="A0A059WGF3"/>
<proteinExistence type="predicted"/>
<dbReference type="SUPFAM" id="SSF50475">
    <property type="entry name" value="FMN-binding split barrel"/>
    <property type="match status" value="1"/>
</dbReference>
<dbReference type="Pfam" id="PF01243">
    <property type="entry name" value="PNPOx_N"/>
    <property type="match status" value="1"/>
</dbReference>
<organism evidence="2 3">
    <name type="scientific">Streptomyces noursei</name>
    <name type="common">Streptomyces albulus</name>
    <dbReference type="NCBI Taxonomy" id="1971"/>
    <lineage>
        <taxon>Bacteria</taxon>
        <taxon>Bacillati</taxon>
        <taxon>Actinomycetota</taxon>
        <taxon>Actinomycetes</taxon>
        <taxon>Kitasatosporales</taxon>
        <taxon>Streptomycetaceae</taxon>
        <taxon>Streptomyces</taxon>
    </lineage>
</organism>
<dbReference type="EMBL" id="BHXC01000007">
    <property type="protein sequence ID" value="GCB94550.1"/>
    <property type="molecule type" value="Genomic_DNA"/>
</dbReference>
<evidence type="ECO:0000313" key="3">
    <source>
        <dbReference type="Proteomes" id="UP000288351"/>
    </source>
</evidence>
<dbReference type="Gene3D" id="2.30.110.10">
    <property type="entry name" value="Electron Transport, Fmn-binding Protein, Chain A"/>
    <property type="match status" value="1"/>
</dbReference>